<evidence type="ECO:0000256" key="3">
    <source>
        <dbReference type="ARBA" id="ARBA00023235"/>
    </source>
</evidence>
<dbReference type="PRINTS" id="PR00992">
    <property type="entry name" value="ALARACEMASE"/>
</dbReference>
<dbReference type="PROSITE" id="PS00395">
    <property type="entry name" value="ALANINE_RACEMASE"/>
    <property type="match status" value="1"/>
</dbReference>
<comment type="pathway">
    <text evidence="4">Amino-acid biosynthesis; D-alanine biosynthesis; D-alanine from L-alanine: step 1/1.</text>
</comment>
<dbReference type="GO" id="GO:0008784">
    <property type="term" value="F:alanine racemase activity"/>
    <property type="evidence" value="ECO:0007669"/>
    <property type="project" value="UniProtKB-UniRule"/>
</dbReference>
<dbReference type="PANTHER" id="PTHR30511">
    <property type="entry name" value="ALANINE RACEMASE"/>
    <property type="match status" value="1"/>
</dbReference>
<dbReference type="InterPro" id="IPR000821">
    <property type="entry name" value="Ala_racemase"/>
</dbReference>
<organism evidence="8 9">
    <name type="scientific">Candidatus Pullichristensenella stercorigallinarum</name>
    <dbReference type="NCBI Taxonomy" id="2840909"/>
    <lineage>
        <taxon>Bacteria</taxon>
        <taxon>Bacillati</taxon>
        <taxon>Bacillota</taxon>
        <taxon>Clostridia</taxon>
        <taxon>Candidatus Pullichristensenella</taxon>
    </lineage>
</organism>
<dbReference type="InterPro" id="IPR011079">
    <property type="entry name" value="Ala_racemase_C"/>
</dbReference>
<name>A0A9D0ZNV9_9FIRM</name>
<evidence type="ECO:0000256" key="6">
    <source>
        <dbReference type="PIRSR" id="PIRSR600821-52"/>
    </source>
</evidence>
<feature type="domain" description="Alanine racemase C-terminal" evidence="7">
    <location>
        <begin position="235"/>
        <end position="363"/>
    </location>
</feature>
<evidence type="ECO:0000259" key="7">
    <source>
        <dbReference type="SMART" id="SM01005"/>
    </source>
</evidence>
<evidence type="ECO:0000256" key="5">
    <source>
        <dbReference type="PIRSR" id="PIRSR600821-50"/>
    </source>
</evidence>
<feature type="active site" description="Proton acceptor; specific for L-alanine" evidence="4">
    <location>
        <position position="256"/>
    </location>
</feature>
<dbReference type="Gene3D" id="3.20.20.10">
    <property type="entry name" value="Alanine racemase"/>
    <property type="match status" value="1"/>
</dbReference>
<feature type="modified residue" description="N6-(pyridoxal phosphate)lysine" evidence="4 5">
    <location>
        <position position="35"/>
    </location>
</feature>
<dbReference type="InterPro" id="IPR029066">
    <property type="entry name" value="PLP-binding_barrel"/>
</dbReference>
<dbReference type="Proteomes" id="UP000824260">
    <property type="component" value="Unassembled WGS sequence"/>
</dbReference>
<dbReference type="InterPro" id="IPR009006">
    <property type="entry name" value="Ala_racemase/Decarboxylase_C"/>
</dbReference>
<comment type="catalytic activity">
    <reaction evidence="4">
        <text>L-alanine = D-alanine</text>
        <dbReference type="Rhea" id="RHEA:20249"/>
        <dbReference type="ChEBI" id="CHEBI:57416"/>
        <dbReference type="ChEBI" id="CHEBI:57972"/>
        <dbReference type="EC" id="5.1.1.1"/>
    </reaction>
</comment>
<dbReference type="SUPFAM" id="SSF51419">
    <property type="entry name" value="PLP-binding barrel"/>
    <property type="match status" value="1"/>
</dbReference>
<accession>A0A9D0ZNV9</accession>
<dbReference type="CDD" id="cd00430">
    <property type="entry name" value="PLPDE_III_AR"/>
    <property type="match status" value="1"/>
</dbReference>
<protein>
    <recommendedName>
        <fullName evidence="4">Alanine racemase</fullName>
        <ecNumber evidence="4">5.1.1.1</ecNumber>
    </recommendedName>
</protein>
<dbReference type="Pfam" id="PF00842">
    <property type="entry name" value="Ala_racemase_C"/>
    <property type="match status" value="1"/>
</dbReference>
<comment type="caution">
    <text evidence="8">The sequence shown here is derived from an EMBL/GenBank/DDBJ whole genome shotgun (WGS) entry which is preliminary data.</text>
</comment>
<dbReference type="SMART" id="SM01005">
    <property type="entry name" value="Ala_racemase_C"/>
    <property type="match status" value="1"/>
</dbReference>
<feature type="active site" description="Proton acceptor; specific for D-alanine" evidence="4">
    <location>
        <position position="35"/>
    </location>
</feature>
<dbReference type="GO" id="GO:0005829">
    <property type="term" value="C:cytosol"/>
    <property type="evidence" value="ECO:0007669"/>
    <property type="project" value="TreeGrafter"/>
</dbReference>
<dbReference type="InterPro" id="IPR020622">
    <property type="entry name" value="Ala_racemase_pyridoxalP-BS"/>
</dbReference>
<dbReference type="FunFam" id="3.20.20.10:FF:000002">
    <property type="entry name" value="Alanine racemase"/>
    <property type="match status" value="1"/>
</dbReference>
<evidence type="ECO:0000256" key="1">
    <source>
        <dbReference type="ARBA" id="ARBA00001933"/>
    </source>
</evidence>
<evidence type="ECO:0000256" key="2">
    <source>
        <dbReference type="ARBA" id="ARBA00022898"/>
    </source>
</evidence>
<gene>
    <name evidence="8" type="primary">alr</name>
    <name evidence="8" type="ORF">IAA52_12815</name>
</gene>
<dbReference type="GO" id="GO:0030170">
    <property type="term" value="F:pyridoxal phosphate binding"/>
    <property type="evidence" value="ECO:0007669"/>
    <property type="project" value="UniProtKB-UniRule"/>
</dbReference>
<dbReference type="GO" id="GO:0030632">
    <property type="term" value="P:D-alanine biosynthetic process"/>
    <property type="evidence" value="ECO:0007669"/>
    <property type="project" value="UniProtKB-UniRule"/>
</dbReference>
<reference evidence="8" key="1">
    <citation type="submission" date="2020-10" db="EMBL/GenBank/DDBJ databases">
        <authorList>
            <person name="Gilroy R."/>
        </authorList>
    </citation>
    <scope>NUCLEOTIDE SEQUENCE</scope>
    <source>
        <strain evidence="8">ChiSjej6B24-2974</strain>
    </source>
</reference>
<evidence type="ECO:0000313" key="8">
    <source>
        <dbReference type="EMBL" id="HIQ83967.1"/>
    </source>
</evidence>
<dbReference type="HAMAP" id="MF_01201">
    <property type="entry name" value="Ala_racemase"/>
    <property type="match status" value="1"/>
</dbReference>
<comment type="similarity">
    <text evidence="4">Belongs to the alanine racemase family.</text>
</comment>
<dbReference type="EC" id="5.1.1.1" evidence="4"/>
<dbReference type="AlphaFoldDB" id="A0A9D0ZNV9"/>
<comment type="function">
    <text evidence="4">Catalyzes the interconversion of L-alanine and D-alanine. May also act on other amino acids.</text>
</comment>
<dbReference type="InterPro" id="IPR001608">
    <property type="entry name" value="Ala_racemase_N"/>
</dbReference>
<evidence type="ECO:0000313" key="9">
    <source>
        <dbReference type="Proteomes" id="UP000824260"/>
    </source>
</evidence>
<dbReference type="EMBL" id="DVFZ01000119">
    <property type="protein sequence ID" value="HIQ83967.1"/>
    <property type="molecule type" value="Genomic_DNA"/>
</dbReference>
<feature type="binding site" evidence="4 6">
    <location>
        <position position="304"/>
    </location>
    <ligand>
        <name>substrate</name>
    </ligand>
</feature>
<dbReference type="Gene3D" id="2.40.37.10">
    <property type="entry name" value="Lyase, Ornithine Decarboxylase, Chain A, domain 1"/>
    <property type="match status" value="1"/>
</dbReference>
<sequence>MRSTCLTVSLRAIEGNYRKIRAALAPDVKLIAVVKADAYGHGATRVARRLESAGADMFAVAILEEALALREAGVTRPILVLGGLCAGDEREAVRAGVSPAVFAVDALERLERAACAENLPALAHLKVDTGMARLGTRGDGELDALLSRWKDCPHVRMEGMFTHFAAADTEADFTRAQDAAFAHAVARVRAAGFTPLVHDAATTGIRYEGMRHDAVRPGIGLYGYCMPEVPGLEMAQRLTARPVRLHWIEAGETVSYGRTFTAQRRTRVMTVPIGYGDGYPRILGNRADLLVGGKRAPIIGRVCMDMLMADVTGVPGVDMDSEIVLLGSQGTERIDAAELAAKCDTIPYEIMLGFSPRVRRAWEG</sequence>
<dbReference type="PANTHER" id="PTHR30511:SF0">
    <property type="entry name" value="ALANINE RACEMASE, CATABOLIC-RELATED"/>
    <property type="match status" value="1"/>
</dbReference>
<reference evidence="8" key="2">
    <citation type="journal article" date="2021" name="PeerJ">
        <title>Extensive microbial diversity within the chicken gut microbiome revealed by metagenomics and culture.</title>
        <authorList>
            <person name="Gilroy R."/>
            <person name="Ravi A."/>
            <person name="Getino M."/>
            <person name="Pursley I."/>
            <person name="Horton D.L."/>
            <person name="Alikhan N.F."/>
            <person name="Baker D."/>
            <person name="Gharbi K."/>
            <person name="Hall N."/>
            <person name="Watson M."/>
            <person name="Adriaenssens E.M."/>
            <person name="Foster-Nyarko E."/>
            <person name="Jarju S."/>
            <person name="Secka A."/>
            <person name="Antonio M."/>
            <person name="Oren A."/>
            <person name="Chaudhuri R.R."/>
            <person name="La Ragione R."/>
            <person name="Hildebrand F."/>
            <person name="Pallen M.J."/>
        </authorList>
    </citation>
    <scope>NUCLEOTIDE SEQUENCE</scope>
    <source>
        <strain evidence="8">ChiSjej6B24-2974</strain>
    </source>
</reference>
<dbReference type="Pfam" id="PF01168">
    <property type="entry name" value="Ala_racemase_N"/>
    <property type="match status" value="1"/>
</dbReference>
<evidence type="ECO:0000256" key="4">
    <source>
        <dbReference type="HAMAP-Rule" id="MF_01201"/>
    </source>
</evidence>
<proteinExistence type="inferred from homology"/>
<feature type="binding site" evidence="4 6">
    <location>
        <position position="133"/>
    </location>
    <ligand>
        <name>substrate</name>
    </ligand>
</feature>
<dbReference type="NCBIfam" id="TIGR00492">
    <property type="entry name" value="alr"/>
    <property type="match status" value="1"/>
</dbReference>
<comment type="cofactor">
    <cofactor evidence="1 4 5">
        <name>pyridoxal 5'-phosphate</name>
        <dbReference type="ChEBI" id="CHEBI:597326"/>
    </cofactor>
</comment>
<keyword evidence="2 4" id="KW-0663">Pyridoxal phosphate</keyword>
<dbReference type="SUPFAM" id="SSF50621">
    <property type="entry name" value="Alanine racemase C-terminal domain-like"/>
    <property type="match status" value="1"/>
</dbReference>
<keyword evidence="3 4" id="KW-0413">Isomerase</keyword>